<feature type="region of interest" description="Disordered" evidence="1">
    <location>
        <begin position="1"/>
        <end position="102"/>
    </location>
</feature>
<keyword evidence="3" id="KW-1185">Reference proteome</keyword>
<proteinExistence type="predicted"/>
<dbReference type="EMBL" id="CAJVPY010061322">
    <property type="protein sequence ID" value="CAG8821873.1"/>
    <property type="molecule type" value="Genomic_DNA"/>
</dbReference>
<dbReference type="AlphaFoldDB" id="A0A9N9KD02"/>
<sequence>DKLEEGTAFLSPVTDDEDTMPEDDPAEVVACKTKKSRKRIRAKVSSSSCKKNNQTNPDKSQTDPKEWTSTTSNPQQTTPSNDDNNDNADNNDNDDNNDKQES</sequence>
<evidence type="ECO:0000256" key="1">
    <source>
        <dbReference type="SAM" id="MobiDB-lite"/>
    </source>
</evidence>
<evidence type="ECO:0000313" key="3">
    <source>
        <dbReference type="Proteomes" id="UP000789405"/>
    </source>
</evidence>
<comment type="caution">
    <text evidence="2">The sequence shown here is derived from an EMBL/GenBank/DDBJ whole genome shotgun (WGS) entry which is preliminary data.</text>
</comment>
<name>A0A9N9KD02_9GLOM</name>
<feature type="compositionally biased region" description="Low complexity" evidence="1">
    <location>
        <begin position="68"/>
        <end position="82"/>
    </location>
</feature>
<feature type="compositionally biased region" description="Polar residues" evidence="1">
    <location>
        <begin position="44"/>
        <end position="59"/>
    </location>
</feature>
<feature type="compositionally biased region" description="Acidic residues" evidence="1">
    <location>
        <begin position="83"/>
        <end position="95"/>
    </location>
</feature>
<accession>A0A9N9KD02</accession>
<gene>
    <name evidence="2" type="ORF">DERYTH_LOCUS27205</name>
</gene>
<feature type="compositionally biased region" description="Acidic residues" evidence="1">
    <location>
        <begin position="14"/>
        <end position="26"/>
    </location>
</feature>
<evidence type="ECO:0000313" key="2">
    <source>
        <dbReference type="EMBL" id="CAG8821873.1"/>
    </source>
</evidence>
<protein>
    <submittedName>
        <fullName evidence="2">27341_t:CDS:1</fullName>
    </submittedName>
</protein>
<feature type="non-terminal residue" evidence="2">
    <location>
        <position position="102"/>
    </location>
</feature>
<feature type="compositionally biased region" description="Basic residues" evidence="1">
    <location>
        <begin position="32"/>
        <end position="42"/>
    </location>
</feature>
<dbReference type="Proteomes" id="UP000789405">
    <property type="component" value="Unassembled WGS sequence"/>
</dbReference>
<reference evidence="2" key="1">
    <citation type="submission" date="2021-06" db="EMBL/GenBank/DDBJ databases">
        <authorList>
            <person name="Kallberg Y."/>
            <person name="Tangrot J."/>
            <person name="Rosling A."/>
        </authorList>
    </citation>
    <scope>NUCLEOTIDE SEQUENCE</scope>
    <source>
        <strain evidence="2">MA453B</strain>
    </source>
</reference>
<organism evidence="2 3">
    <name type="scientific">Dentiscutata erythropus</name>
    <dbReference type="NCBI Taxonomy" id="1348616"/>
    <lineage>
        <taxon>Eukaryota</taxon>
        <taxon>Fungi</taxon>
        <taxon>Fungi incertae sedis</taxon>
        <taxon>Mucoromycota</taxon>
        <taxon>Glomeromycotina</taxon>
        <taxon>Glomeromycetes</taxon>
        <taxon>Diversisporales</taxon>
        <taxon>Gigasporaceae</taxon>
        <taxon>Dentiscutata</taxon>
    </lineage>
</organism>